<reference evidence="2 3" key="1">
    <citation type="submission" date="2017-10" db="EMBL/GenBank/DDBJ databases">
        <title>Comparative genomics in systemic dimorphic fungi from Ajellomycetaceae.</title>
        <authorList>
            <person name="Munoz J.F."/>
            <person name="Mcewen J.G."/>
            <person name="Clay O.K."/>
            <person name="Cuomo C.A."/>
        </authorList>
    </citation>
    <scope>NUCLEOTIDE SEQUENCE [LARGE SCALE GENOMIC DNA]</scope>
    <source>
        <strain evidence="2 3">UAMH5409</strain>
    </source>
</reference>
<dbReference type="InterPro" id="IPR038222">
    <property type="entry name" value="DHHA2_dom_sf"/>
</dbReference>
<dbReference type="OrthoDB" id="374045at2759"/>
<dbReference type="Gene3D" id="3.10.310.20">
    <property type="entry name" value="DHHA2 domain"/>
    <property type="match status" value="1"/>
</dbReference>
<protein>
    <recommendedName>
        <fullName evidence="1">DHHA2 domain-containing protein</fullName>
    </recommendedName>
</protein>
<sequence length="546" mass="58373">MSKPRLDLLRFLKQAQAYPTASSSSYLPSSQPPLSFSSASPIYVLGNPSADLDSIISAIIYSYFATRVVSSTPPVREKGENKVLREYIPLINLPDVHGGKELARLRPEFITALRLAVDSHAVRGDGISGETGAPQSADEGVLEGSAVLTIADLKAARLASAQKQHPVDMNVMMVDWNALPKLSGGARGIQGFSDSLPAAPKLSITGCIDHREDESFVPQGSEGGDPRRIQAGVGSCTSLVVRELRERGLWSDRNHDHDEASESADTDTDADISIINEAQAAKLAMAAILIDTANMTAKSKVSPVDSAAVAFLEAKIRAGVDAARSSRTTSTATNNDSGDAHVDASGWDRQSFYDAIALAKENSVNNLTVSETLGRDYKEWTETESSTAGSSGTVVKLGICSMVKPLSWLMEKCTRESKTTSGDATTNKALSTHLTVFASERNLDLVAVMTAFRDPVPNGEFRRELLLYALSRKCLAGADRFERVAVGKLGLEEGIYGGDFSFAAEDADGDGEEGCYRRVWRQGDVAKSRKQVAPLLRGAVRGDGGV</sequence>
<dbReference type="GO" id="GO:0004309">
    <property type="term" value="F:exopolyphosphatase activity"/>
    <property type="evidence" value="ECO:0007669"/>
    <property type="project" value="TreeGrafter"/>
</dbReference>
<name>A0A2B7WIK7_9EURO</name>
<evidence type="ECO:0000259" key="1">
    <source>
        <dbReference type="SMART" id="SM01131"/>
    </source>
</evidence>
<dbReference type="SMART" id="SM01131">
    <property type="entry name" value="DHHA2"/>
    <property type="match status" value="1"/>
</dbReference>
<dbReference type="STRING" id="1447875.A0A2B7WIK7"/>
<accession>A0A2B7WIK7</accession>
<feature type="domain" description="DHHA2" evidence="1">
    <location>
        <begin position="353"/>
        <end position="540"/>
    </location>
</feature>
<dbReference type="Pfam" id="PF02833">
    <property type="entry name" value="DHHA2"/>
    <property type="match status" value="1"/>
</dbReference>
<dbReference type="SUPFAM" id="SSF64182">
    <property type="entry name" value="DHH phosphoesterases"/>
    <property type="match status" value="1"/>
</dbReference>
<proteinExistence type="predicted"/>
<gene>
    <name evidence="2" type="ORF">AJ79_09524</name>
</gene>
<dbReference type="InterPro" id="IPR004097">
    <property type="entry name" value="DHHA2"/>
</dbReference>
<comment type="caution">
    <text evidence="2">The sequence shown here is derived from an EMBL/GenBank/DDBJ whole genome shotgun (WGS) entry which is preliminary data.</text>
</comment>
<evidence type="ECO:0000313" key="2">
    <source>
        <dbReference type="EMBL" id="PGG96575.1"/>
    </source>
</evidence>
<evidence type="ECO:0000313" key="3">
    <source>
        <dbReference type="Proteomes" id="UP000223968"/>
    </source>
</evidence>
<dbReference type="Gene3D" id="3.90.1640.10">
    <property type="entry name" value="inorganic pyrophosphatase (n-terminal core)"/>
    <property type="match status" value="1"/>
</dbReference>
<dbReference type="PANTHER" id="PTHR12112">
    <property type="entry name" value="BNIP - RELATED"/>
    <property type="match status" value="1"/>
</dbReference>
<dbReference type="AlphaFoldDB" id="A0A2B7WIK7"/>
<dbReference type="InterPro" id="IPR038763">
    <property type="entry name" value="DHH_sf"/>
</dbReference>
<dbReference type="PANTHER" id="PTHR12112:SF39">
    <property type="entry name" value="EG:152A3.5 PROTEIN (FBGN0003116_PN PROTEIN)"/>
    <property type="match status" value="1"/>
</dbReference>
<dbReference type="EMBL" id="PDNB01000275">
    <property type="protein sequence ID" value="PGG96575.1"/>
    <property type="molecule type" value="Genomic_DNA"/>
</dbReference>
<dbReference type="Proteomes" id="UP000223968">
    <property type="component" value="Unassembled WGS sequence"/>
</dbReference>
<keyword evidence="3" id="KW-1185">Reference proteome</keyword>
<organism evidence="2 3">
    <name type="scientific">Helicocarpus griseus UAMH5409</name>
    <dbReference type="NCBI Taxonomy" id="1447875"/>
    <lineage>
        <taxon>Eukaryota</taxon>
        <taxon>Fungi</taxon>
        <taxon>Dikarya</taxon>
        <taxon>Ascomycota</taxon>
        <taxon>Pezizomycotina</taxon>
        <taxon>Eurotiomycetes</taxon>
        <taxon>Eurotiomycetidae</taxon>
        <taxon>Onygenales</taxon>
        <taxon>Ajellomycetaceae</taxon>
        <taxon>Helicocarpus</taxon>
    </lineage>
</organism>
<dbReference type="GO" id="GO:0005737">
    <property type="term" value="C:cytoplasm"/>
    <property type="evidence" value="ECO:0007669"/>
    <property type="project" value="InterPro"/>
</dbReference>